<dbReference type="EMBL" id="AMFJ01034115">
    <property type="protein sequence ID" value="EKD30231.1"/>
    <property type="molecule type" value="Genomic_DNA"/>
</dbReference>
<dbReference type="InterPro" id="IPR045584">
    <property type="entry name" value="Pilin-like"/>
</dbReference>
<keyword evidence="1" id="KW-0812">Transmembrane</keyword>
<dbReference type="Pfam" id="PF07963">
    <property type="entry name" value="N_methyl"/>
    <property type="match status" value="1"/>
</dbReference>
<comment type="caution">
    <text evidence="2">The sequence shown here is derived from an EMBL/GenBank/DDBJ whole genome shotgun (WGS) entry which is preliminary data.</text>
</comment>
<name>K1XZ52_9BACT</name>
<dbReference type="PROSITE" id="PS00409">
    <property type="entry name" value="PROKAR_NTER_METHYL"/>
    <property type="match status" value="1"/>
</dbReference>
<proteinExistence type="predicted"/>
<keyword evidence="1" id="KW-0472">Membrane</keyword>
<gene>
    <name evidence="2" type="ORF">ACD_78C00115G0015</name>
</gene>
<dbReference type="SUPFAM" id="SSF54523">
    <property type="entry name" value="Pili subunits"/>
    <property type="match status" value="1"/>
</dbReference>
<reference evidence="2" key="1">
    <citation type="journal article" date="2012" name="Science">
        <title>Fermentation, hydrogen, and sulfur metabolism in multiple uncultivated bacterial phyla.</title>
        <authorList>
            <person name="Wrighton K.C."/>
            <person name="Thomas B.C."/>
            <person name="Sharon I."/>
            <person name="Miller C.S."/>
            <person name="Castelle C.J."/>
            <person name="VerBerkmoes N.C."/>
            <person name="Wilkins M.J."/>
            <person name="Hettich R.L."/>
            <person name="Lipton M.S."/>
            <person name="Williams K.H."/>
            <person name="Long P.E."/>
            <person name="Banfield J.F."/>
        </authorList>
    </citation>
    <scope>NUCLEOTIDE SEQUENCE [LARGE SCALE GENOMIC DNA]</scope>
</reference>
<evidence type="ECO:0000313" key="2">
    <source>
        <dbReference type="EMBL" id="EKD30231.1"/>
    </source>
</evidence>
<evidence type="ECO:0000256" key="1">
    <source>
        <dbReference type="SAM" id="Phobius"/>
    </source>
</evidence>
<dbReference type="AlphaFoldDB" id="K1XZ52"/>
<feature type="transmembrane region" description="Helical" evidence="1">
    <location>
        <begin position="21"/>
        <end position="41"/>
    </location>
</feature>
<keyword evidence="1" id="KW-1133">Transmembrane helix</keyword>
<dbReference type="Gene3D" id="3.30.700.10">
    <property type="entry name" value="Glycoprotein, Type 4 Pilin"/>
    <property type="match status" value="1"/>
</dbReference>
<protein>
    <recommendedName>
        <fullName evidence="3">Fibrobacter succinogenes major paralogous domain-containing protein</fullName>
    </recommendedName>
</protein>
<accession>K1XZ52</accession>
<sequence>MNTKNTLSINQKSKSHNYQGFTLVELIVVITILIILGTIAFTRLTGFSGNARDSSRTSDFANIAKGLDIAYIKTGSYPNPDGSFSVTYSGGVLWTQGTIGDTVVNILGSAGSKLSKKPTDPLTTAKEYTYSKLTHGNAYQLKTDWEWDSMAYIIPQTYASSGNPTLTYIKGNYNGIVAKTETGSMVYLLAVPSLITTGSGALDPAKFLIHGQTNSGGLANAVIASKLLVYSSGSLPSNDTERILFASSIALAYSGTALASQSNIASYITALRDTNTGTMASLWGKFLSVSLGGSTSTVHTAVITYQDCTFNATPITHSTSVTAYQTASVSFGNTCISQQRTCTDGTLSGTYTFANCTVDGATGTFTLSQASVTQGTSSTISNNCSTAPTSYTSSDTAVATIAGTTITTLSVWTTNITPVWGACGDNSGKTLTVTTHQYPWCTTPDILVGWKYWAACNVGATTISTSYAANANDNPLVEPESKRGKYFQWWENIAWDYDGGVTSTDNCTWDRDTQSCTTPTLSAWSSTISDTTSGGANRWYDWGGTATPDTRGPCALNYHVPTQSEWNTAYTTLGSHRNTFISTLKLPTAGYRAASNGALTSQGSYGGYWSSSSYTVYGYNLSSTSTSVVPMNFNNVTRATGFSVRCLKN</sequence>
<dbReference type="InterPro" id="IPR012902">
    <property type="entry name" value="N_methyl_site"/>
</dbReference>
<evidence type="ECO:0008006" key="3">
    <source>
        <dbReference type="Google" id="ProtNLM"/>
    </source>
</evidence>
<organism evidence="2">
    <name type="scientific">uncultured bacterium</name>
    <name type="common">gcode 4</name>
    <dbReference type="NCBI Taxonomy" id="1234023"/>
    <lineage>
        <taxon>Bacteria</taxon>
        <taxon>environmental samples</taxon>
    </lineage>
</organism>